<dbReference type="Pfam" id="PF00512">
    <property type="entry name" value="HisKA"/>
    <property type="match status" value="1"/>
</dbReference>
<evidence type="ECO:0000313" key="15">
    <source>
        <dbReference type="Proteomes" id="UP000463470"/>
    </source>
</evidence>
<evidence type="ECO:0000256" key="9">
    <source>
        <dbReference type="ARBA" id="ARBA00022840"/>
    </source>
</evidence>
<feature type="transmembrane region" description="Helical" evidence="12">
    <location>
        <begin position="21"/>
        <end position="40"/>
    </location>
</feature>
<dbReference type="InterPro" id="IPR050736">
    <property type="entry name" value="Sensor_HK_Regulatory"/>
</dbReference>
<feature type="transmembrane region" description="Helical" evidence="12">
    <location>
        <begin position="52"/>
        <end position="71"/>
    </location>
</feature>
<evidence type="ECO:0000256" key="4">
    <source>
        <dbReference type="ARBA" id="ARBA00022475"/>
    </source>
</evidence>
<keyword evidence="4" id="KW-1003">Cell membrane</keyword>
<dbReference type="CDD" id="cd00082">
    <property type="entry name" value="HisKA"/>
    <property type="match status" value="1"/>
</dbReference>
<keyword evidence="10" id="KW-0902">Two-component regulatory system</keyword>
<keyword evidence="6" id="KW-0808">Transferase</keyword>
<feature type="domain" description="Histidine kinase" evidence="13">
    <location>
        <begin position="418"/>
        <end position="634"/>
    </location>
</feature>
<dbReference type="Gene3D" id="3.30.450.20">
    <property type="entry name" value="PAS domain"/>
    <property type="match status" value="1"/>
</dbReference>
<evidence type="ECO:0000256" key="8">
    <source>
        <dbReference type="ARBA" id="ARBA00022777"/>
    </source>
</evidence>
<evidence type="ECO:0000256" key="7">
    <source>
        <dbReference type="ARBA" id="ARBA00022741"/>
    </source>
</evidence>
<comment type="catalytic activity">
    <reaction evidence="1">
        <text>ATP + protein L-histidine = ADP + protein N-phospho-L-histidine.</text>
        <dbReference type="EC" id="2.7.13.3"/>
    </reaction>
</comment>
<evidence type="ECO:0000256" key="10">
    <source>
        <dbReference type="ARBA" id="ARBA00023012"/>
    </source>
</evidence>
<dbReference type="RefSeq" id="WP_161258344.1">
    <property type="nucleotide sequence ID" value="NZ_WXEY01000008.1"/>
</dbReference>
<proteinExistence type="predicted"/>
<evidence type="ECO:0000256" key="11">
    <source>
        <dbReference type="ARBA" id="ARBA00023136"/>
    </source>
</evidence>
<dbReference type="SMART" id="SM00387">
    <property type="entry name" value="HATPase_c"/>
    <property type="match status" value="1"/>
</dbReference>
<keyword evidence="11 12" id="KW-0472">Membrane</keyword>
<sequence length="643" mass="71820">MERTEKNSRGTPPTPGIARGIPWIFGAVFFWLFVTAMVPLEVKERMNAGFVLPLHIIIEGAGIVVSMFVFSTIWHTREKAASWLVYVGSSFWVVGMLDSLHLLTYPGMAASPLANVQLYVLFGCLSRLLLAGAMLTNLLISPLKRVSLRNSLFMFLSAVALFFAIVASLFGYVLPNPQLLNEQDLTWLRNAVMAAAFALNLLGAWLYWQRGKDQKSDQGRLIAGGLALGALSALSFFLEASVPGFFYLTTHLLKVLSYGFFYQAIFIHQVKIPFEELARRRSEHRARMVALMNASKDGIAFYTRKHGEWVCNASFGELFGIDEEVLHFDDTDLFYRAIQGKLEEPEKVAAILQHDLQRDAVERLGPWRVSVLSEPARSVDLYLNPVEVEREVLGWLLIFRDVTKETEFHRLRSEYFSAATHEIRTPLASIDGYIDLALEPGVPMEERRHYLNQAKSNLSRLHQLVSNILDLEKLQASPPGHRFEPLTVETLLTPIADNYAILAAKKGVQFHCEIAPGLPILYGDEIRLGQALSNLLSNAIKYTLAGSCGIQACQQEDKIRIDVRDTGIGLSELEMIHLFERFYRAENEVTRKTTGTGLGLSIVKAIIESHGGEIAVSSQLGRGTTFTILLPIVDLSQIEPAVL</sequence>
<accession>A0A845L4J9</accession>
<gene>
    <name evidence="14" type="ORF">GTO91_09640</name>
</gene>
<dbReference type="InterPro" id="IPR005467">
    <property type="entry name" value="His_kinase_dom"/>
</dbReference>
<evidence type="ECO:0000256" key="2">
    <source>
        <dbReference type="ARBA" id="ARBA00004236"/>
    </source>
</evidence>
<comment type="subcellular location">
    <subcellularLocation>
        <location evidence="2">Cell membrane</location>
    </subcellularLocation>
</comment>
<keyword evidence="15" id="KW-1185">Reference proteome</keyword>
<dbReference type="PROSITE" id="PS50109">
    <property type="entry name" value="HIS_KIN"/>
    <property type="match status" value="1"/>
</dbReference>
<keyword evidence="8" id="KW-0418">Kinase</keyword>
<dbReference type="Gene3D" id="1.10.287.130">
    <property type="match status" value="1"/>
</dbReference>
<dbReference type="InterPro" id="IPR003594">
    <property type="entry name" value="HATPase_dom"/>
</dbReference>
<feature type="transmembrane region" description="Helical" evidence="12">
    <location>
        <begin position="116"/>
        <end position="140"/>
    </location>
</feature>
<evidence type="ECO:0000256" key="1">
    <source>
        <dbReference type="ARBA" id="ARBA00000085"/>
    </source>
</evidence>
<name>A0A845L4J9_9FIRM</name>
<feature type="transmembrane region" description="Helical" evidence="12">
    <location>
        <begin position="152"/>
        <end position="175"/>
    </location>
</feature>
<dbReference type="InterPro" id="IPR033425">
    <property type="entry name" value="MASE3"/>
</dbReference>
<evidence type="ECO:0000313" key="14">
    <source>
        <dbReference type="EMBL" id="MZP29965.1"/>
    </source>
</evidence>
<evidence type="ECO:0000256" key="6">
    <source>
        <dbReference type="ARBA" id="ARBA00022679"/>
    </source>
</evidence>
<feature type="transmembrane region" description="Helical" evidence="12">
    <location>
        <begin position="187"/>
        <end position="208"/>
    </location>
</feature>
<dbReference type="SUPFAM" id="SSF55785">
    <property type="entry name" value="PYP-like sensor domain (PAS domain)"/>
    <property type="match status" value="1"/>
</dbReference>
<evidence type="ECO:0000256" key="3">
    <source>
        <dbReference type="ARBA" id="ARBA00012438"/>
    </source>
</evidence>
<feature type="transmembrane region" description="Helical" evidence="12">
    <location>
        <begin position="83"/>
        <end position="104"/>
    </location>
</feature>
<dbReference type="SUPFAM" id="SSF47384">
    <property type="entry name" value="Homodimeric domain of signal transducing histidine kinase"/>
    <property type="match status" value="1"/>
</dbReference>
<dbReference type="Gene3D" id="3.30.565.10">
    <property type="entry name" value="Histidine kinase-like ATPase, C-terminal domain"/>
    <property type="match status" value="1"/>
</dbReference>
<evidence type="ECO:0000259" key="13">
    <source>
        <dbReference type="PROSITE" id="PS50109"/>
    </source>
</evidence>
<dbReference type="Proteomes" id="UP000463470">
    <property type="component" value="Unassembled WGS sequence"/>
</dbReference>
<organism evidence="14 15">
    <name type="scientific">Heliomicrobium undosum</name>
    <dbReference type="NCBI Taxonomy" id="121734"/>
    <lineage>
        <taxon>Bacteria</taxon>
        <taxon>Bacillati</taxon>
        <taxon>Bacillota</taxon>
        <taxon>Clostridia</taxon>
        <taxon>Eubacteriales</taxon>
        <taxon>Heliobacteriaceae</taxon>
        <taxon>Heliomicrobium</taxon>
    </lineage>
</organism>
<dbReference type="SMART" id="SM00388">
    <property type="entry name" value="HisKA"/>
    <property type="match status" value="1"/>
</dbReference>
<dbReference type="GO" id="GO:0005524">
    <property type="term" value="F:ATP binding"/>
    <property type="evidence" value="ECO:0007669"/>
    <property type="project" value="UniProtKB-KW"/>
</dbReference>
<keyword evidence="7" id="KW-0547">Nucleotide-binding</keyword>
<keyword evidence="5" id="KW-0597">Phosphoprotein</keyword>
<dbReference type="GO" id="GO:0005886">
    <property type="term" value="C:plasma membrane"/>
    <property type="evidence" value="ECO:0007669"/>
    <property type="project" value="UniProtKB-SubCell"/>
</dbReference>
<evidence type="ECO:0000256" key="12">
    <source>
        <dbReference type="SAM" id="Phobius"/>
    </source>
</evidence>
<feature type="transmembrane region" description="Helical" evidence="12">
    <location>
        <begin position="220"/>
        <end position="238"/>
    </location>
</feature>
<dbReference type="PRINTS" id="PR00344">
    <property type="entry name" value="BCTRLSENSOR"/>
</dbReference>
<dbReference type="InterPro" id="IPR003661">
    <property type="entry name" value="HisK_dim/P_dom"/>
</dbReference>
<keyword evidence="12" id="KW-0812">Transmembrane</keyword>
<keyword evidence="9" id="KW-0067">ATP-binding</keyword>
<dbReference type="GO" id="GO:0000155">
    <property type="term" value="F:phosphorelay sensor kinase activity"/>
    <property type="evidence" value="ECO:0007669"/>
    <property type="project" value="InterPro"/>
</dbReference>
<dbReference type="EMBL" id="WXEY01000008">
    <property type="protein sequence ID" value="MZP29965.1"/>
    <property type="molecule type" value="Genomic_DNA"/>
</dbReference>
<keyword evidence="12" id="KW-1133">Transmembrane helix</keyword>
<protein>
    <recommendedName>
        <fullName evidence="3">histidine kinase</fullName>
        <ecNumber evidence="3">2.7.13.3</ecNumber>
    </recommendedName>
</protein>
<dbReference type="AlphaFoldDB" id="A0A845L4J9"/>
<dbReference type="Pfam" id="PF02518">
    <property type="entry name" value="HATPase_c"/>
    <property type="match status" value="1"/>
</dbReference>
<dbReference type="SUPFAM" id="SSF55874">
    <property type="entry name" value="ATPase domain of HSP90 chaperone/DNA topoisomerase II/histidine kinase"/>
    <property type="match status" value="1"/>
</dbReference>
<dbReference type="InterPro" id="IPR035965">
    <property type="entry name" value="PAS-like_dom_sf"/>
</dbReference>
<reference evidence="14 15" key="1">
    <citation type="submission" date="2020-01" db="EMBL/GenBank/DDBJ databases">
        <title>Whole-genome sequence of Heliobacterium undosum DSM 13378.</title>
        <authorList>
            <person name="Kyndt J.A."/>
            <person name="Meyer T.E."/>
        </authorList>
    </citation>
    <scope>NUCLEOTIDE SEQUENCE [LARGE SCALE GENOMIC DNA]</scope>
    <source>
        <strain evidence="14 15">DSM 13378</strain>
    </source>
</reference>
<dbReference type="InterPro" id="IPR036890">
    <property type="entry name" value="HATPase_C_sf"/>
</dbReference>
<dbReference type="FunFam" id="3.30.565.10:FF:000023">
    <property type="entry name" value="PAS domain-containing sensor histidine kinase"/>
    <property type="match status" value="1"/>
</dbReference>
<dbReference type="PANTHER" id="PTHR43711:SF1">
    <property type="entry name" value="HISTIDINE KINASE 1"/>
    <property type="match status" value="1"/>
</dbReference>
<dbReference type="EC" id="2.7.13.3" evidence="3"/>
<comment type="caution">
    <text evidence="14">The sequence shown here is derived from an EMBL/GenBank/DDBJ whole genome shotgun (WGS) entry which is preliminary data.</text>
</comment>
<dbReference type="Pfam" id="PF17159">
    <property type="entry name" value="MASE3"/>
    <property type="match status" value="1"/>
</dbReference>
<dbReference type="InterPro" id="IPR036097">
    <property type="entry name" value="HisK_dim/P_sf"/>
</dbReference>
<evidence type="ECO:0000256" key="5">
    <source>
        <dbReference type="ARBA" id="ARBA00022553"/>
    </source>
</evidence>
<dbReference type="InterPro" id="IPR004358">
    <property type="entry name" value="Sig_transdc_His_kin-like_C"/>
</dbReference>
<dbReference type="OrthoDB" id="9813394at2"/>
<dbReference type="PANTHER" id="PTHR43711">
    <property type="entry name" value="TWO-COMPONENT HISTIDINE KINASE"/>
    <property type="match status" value="1"/>
</dbReference>